<reference evidence="1" key="1">
    <citation type="submission" date="2018-11" db="EMBL/GenBank/DDBJ databases">
        <authorList>
            <consortium name="Genoscope - CEA"/>
            <person name="William W."/>
        </authorList>
    </citation>
    <scope>NUCLEOTIDE SEQUENCE</scope>
</reference>
<protein>
    <submittedName>
        <fullName evidence="1">Uncharacterized protein</fullName>
    </submittedName>
</protein>
<evidence type="ECO:0000313" key="1">
    <source>
        <dbReference type="EMBL" id="VDD47273.1"/>
    </source>
</evidence>
<sequence length="35" mass="3856">MINSIVFFFWQGVDLIAGGKSKRPKGQLLSPTMST</sequence>
<gene>
    <name evidence="1" type="ORF">BOLC5T34820H</name>
</gene>
<dbReference type="AlphaFoldDB" id="A0A3P6EQP6"/>
<accession>A0A3P6EQP6</accession>
<dbReference type="EMBL" id="LR031877">
    <property type="protein sequence ID" value="VDD47273.1"/>
    <property type="molecule type" value="Genomic_DNA"/>
</dbReference>
<name>A0A3P6EQP6_BRAOL</name>
<proteinExistence type="predicted"/>
<organism evidence="1">
    <name type="scientific">Brassica oleracea</name>
    <name type="common">Wild cabbage</name>
    <dbReference type="NCBI Taxonomy" id="3712"/>
    <lineage>
        <taxon>Eukaryota</taxon>
        <taxon>Viridiplantae</taxon>
        <taxon>Streptophyta</taxon>
        <taxon>Embryophyta</taxon>
        <taxon>Tracheophyta</taxon>
        <taxon>Spermatophyta</taxon>
        <taxon>Magnoliopsida</taxon>
        <taxon>eudicotyledons</taxon>
        <taxon>Gunneridae</taxon>
        <taxon>Pentapetalae</taxon>
        <taxon>rosids</taxon>
        <taxon>malvids</taxon>
        <taxon>Brassicales</taxon>
        <taxon>Brassicaceae</taxon>
        <taxon>Brassiceae</taxon>
        <taxon>Brassica</taxon>
    </lineage>
</organism>